<evidence type="ECO:0000313" key="6">
    <source>
        <dbReference type="EMBL" id="ETO32673.1"/>
    </source>
</evidence>
<dbReference type="InterPro" id="IPR038765">
    <property type="entry name" value="Papain-like_cys_pep_sf"/>
</dbReference>
<sequence length="291" mass="34324">MTTKIMLILEDIKFTYKKRTWRNKKRNKYYQKRKQMKKKVEQFKRIDSTIKPTIKLQPLADEQKIVVHKALEKAKKDERVLIVDGEYGKLIGSDILLLRPRKWLNDEIINYYAAMLGKRSNSGKCKSSVVLLNSFFYTKLAGNGYDYGAVSRWTSTAQRRYLSKNVKTIFDLDKVIFPINIKDHWLCGCVNVKKKIIEFYCSMGSYCKELYGILKRYIEDEIKDKQLAINEDWDYYVTTDVPLQDNNLDCGVFTCMFMDCLCNDITPDFGQEYIDNFRLKIAYEIITNKLI</sequence>
<evidence type="ECO:0000256" key="4">
    <source>
        <dbReference type="ARBA" id="ARBA00022807"/>
    </source>
</evidence>
<keyword evidence="4" id="KW-0788">Thiol protease</keyword>
<keyword evidence="7" id="KW-1185">Reference proteome</keyword>
<dbReference type="PANTHER" id="PTHR12606:SF141">
    <property type="entry name" value="GH15225P-RELATED"/>
    <property type="match status" value="1"/>
</dbReference>
<dbReference type="InterPro" id="IPR003653">
    <property type="entry name" value="Peptidase_C48_C"/>
</dbReference>
<gene>
    <name evidence="6" type="ORF">RFI_04443</name>
</gene>
<reference evidence="6 7" key="1">
    <citation type="journal article" date="2013" name="Curr. Biol.">
        <title>The Genome of the Foraminiferan Reticulomyxa filosa.</title>
        <authorList>
            <person name="Glockner G."/>
            <person name="Hulsmann N."/>
            <person name="Schleicher M."/>
            <person name="Noegel A.A."/>
            <person name="Eichinger L."/>
            <person name="Gallinger C."/>
            <person name="Pawlowski J."/>
            <person name="Sierra R."/>
            <person name="Euteneuer U."/>
            <person name="Pillet L."/>
            <person name="Moustafa A."/>
            <person name="Platzer M."/>
            <person name="Groth M."/>
            <person name="Szafranski K."/>
            <person name="Schliwa M."/>
        </authorList>
    </citation>
    <scope>NUCLEOTIDE SEQUENCE [LARGE SCALE GENOMIC DNA]</scope>
</reference>
<evidence type="ECO:0000256" key="3">
    <source>
        <dbReference type="ARBA" id="ARBA00022801"/>
    </source>
</evidence>
<evidence type="ECO:0000256" key="1">
    <source>
        <dbReference type="ARBA" id="ARBA00005234"/>
    </source>
</evidence>
<dbReference type="SUPFAM" id="SSF54001">
    <property type="entry name" value="Cysteine proteinases"/>
    <property type="match status" value="1"/>
</dbReference>
<evidence type="ECO:0000256" key="2">
    <source>
        <dbReference type="ARBA" id="ARBA00022670"/>
    </source>
</evidence>
<dbReference type="OrthoDB" id="1939479at2759"/>
<dbReference type="GO" id="GO:0006508">
    <property type="term" value="P:proteolysis"/>
    <property type="evidence" value="ECO:0007669"/>
    <property type="project" value="UniProtKB-KW"/>
</dbReference>
<protein>
    <submittedName>
        <fullName evidence="6">Ulp1 protease family, catalytic domain containing protein</fullName>
    </submittedName>
</protein>
<dbReference type="AlphaFoldDB" id="X6P3G9"/>
<evidence type="ECO:0000259" key="5">
    <source>
        <dbReference type="PROSITE" id="PS50600"/>
    </source>
</evidence>
<feature type="domain" description="Ubiquitin-like protease family profile" evidence="5">
    <location>
        <begin position="88"/>
        <end position="261"/>
    </location>
</feature>
<comment type="caution">
    <text evidence="6">The sequence shown here is derived from an EMBL/GenBank/DDBJ whole genome shotgun (WGS) entry which is preliminary data.</text>
</comment>
<keyword evidence="3" id="KW-0378">Hydrolase</keyword>
<dbReference type="GO" id="GO:0016929">
    <property type="term" value="F:deSUMOylase activity"/>
    <property type="evidence" value="ECO:0007669"/>
    <property type="project" value="TreeGrafter"/>
</dbReference>
<dbReference type="EMBL" id="ASPP01004014">
    <property type="protein sequence ID" value="ETO32673.1"/>
    <property type="molecule type" value="Genomic_DNA"/>
</dbReference>
<dbReference type="OMA" id="WSLITLD"/>
<dbReference type="GO" id="GO:0016926">
    <property type="term" value="P:protein desumoylation"/>
    <property type="evidence" value="ECO:0007669"/>
    <property type="project" value="TreeGrafter"/>
</dbReference>
<dbReference type="Proteomes" id="UP000023152">
    <property type="component" value="Unassembled WGS sequence"/>
</dbReference>
<dbReference type="Gene3D" id="3.40.395.10">
    <property type="entry name" value="Adenoviral Proteinase, Chain A"/>
    <property type="match status" value="1"/>
</dbReference>
<organism evidence="6 7">
    <name type="scientific">Reticulomyxa filosa</name>
    <dbReference type="NCBI Taxonomy" id="46433"/>
    <lineage>
        <taxon>Eukaryota</taxon>
        <taxon>Sar</taxon>
        <taxon>Rhizaria</taxon>
        <taxon>Retaria</taxon>
        <taxon>Foraminifera</taxon>
        <taxon>Monothalamids</taxon>
        <taxon>Reticulomyxidae</taxon>
        <taxon>Reticulomyxa</taxon>
    </lineage>
</organism>
<dbReference type="PANTHER" id="PTHR12606">
    <property type="entry name" value="SENTRIN/SUMO-SPECIFIC PROTEASE"/>
    <property type="match status" value="1"/>
</dbReference>
<name>X6P3G9_RETFI</name>
<dbReference type="PROSITE" id="PS50600">
    <property type="entry name" value="ULP_PROTEASE"/>
    <property type="match status" value="1"/>
</dbReference>
<accession>X6P3G9</accession>
<proteinExistence type="inferred from homology"/>
<evidence type="ECO:0000313" key="7">
    <source>
        <dbReference type="Proteomes" id="UP000023152"/>
    </source>
</evidence>
<comment type="similarity">
    <text evidence="1">Belongs to the peptidase C48 family.</text>
</comment>
<keyword evidence="2 6" id="KW-0645">Protease</keyword>
<dbReference type="GO" id="GO:0005634">
    <property type="term" value="C:nucleus"/>
    <property type="evidence" value="ECO:0007669"/>
    <property type="project" value="TreeGrafter"/>
</dbReference>
<dbReference type="Pfam" id="PF02902">
    <property type="entry name" value="Peptidase_C48"/>
    <property type="match status" value="1"/>
</dbReference>